<comment type="caution">
    <text evidence="2">The sequence shown here is derived from an EMBL/GenBank/DDBJ whole genome shotgun (WGS) entry which is preliminary data.</text>
</comment>
<dbReference type="AlphaFoldDB" id="A0A918WD32"/>
<evidence type="ECO:0000313" key="3">
    <source>
        <dbReference type="Proteomes" id="UP000644020"/>
    </source>
</evidence>
<keyword evidence="3" id="KW-1185">Reference proteome</keyword>
<feature type="compositionally biased region" description="Low complexity" evidence="1">
    <location>
        <begin position="25"/>
        <end position="35"/>
    </location>
</feature>
<feature type="region of interest" description="Disordered" evidence="1">
    <location>
        <begin position="1"/>
        <end position="79"/>
    </location>
</feature>
<protein>
    <submittedName>
        <fullName evidence="2">Uncharacterized protein</fullName>
    </submittedName>
</protein>
<gene>
    <name evidence="2" type="ORF">GCM10010305_52900</name>
</gene>
<reference evidence="2" key="1">
    <citation type="journal article" date="2014" name="Int. J. Syst. Evol. Microbiol.">
        <title>Complete genome sequence of Corynebacterium casei LMG S-19264T (=DSM 44701T), isolated from a smear-ripened cheese.</title>
        <authorList>
            <consortium name="US DOE Joint Genome Institute (JGI-PGF)"/>
            <person name="Walter F."/>
            <person name="Albersmeier A."/>
            <person name="Kalinowski J."/>
            <person name="Ruckert C."/>
        </authorList>
    </citation>
    <scope>NUCLEOTIDE SEQUENCE</scope>
    <source>
        <strain evidence="2">JCM 4518</strain>
    </source>
</reference>
<dbReference type="EMBL" id="BMUL01000017">
    <property type="protein sequence ID" value="GHB03052.1"/>
    <property type="molecule type" value="Genomic_DNA"/>
</dbReference>
<dbReference type="Proteomes" id="UP000644020">
    <property type="component" value="Unassembled WGS sequence"/>
</dbReference>
<evidence type="ECO:0000256" key="1">
    <source>
        <dbReference type="SAM" id="MobiDB-lite"/>
    </source>
</evidence>
<name>A0A918WD32_9ACTN</name>
<accession>A0A918WD32</accession>
<evidence type="ECO:0000313" key="2">
    <source>
        <dbReference type="EMBL" id="GHB03052.1"/>
    </source>
</evidence>
<sequence>MDGPLRDEREAAGLPEIYTRSPRNSAESCHSSGSPSPSPRFHQRVPPAGLTPGGGFAPRSRRDYQSPPDLDDEVNFRTT</sequence>
<reference evidence="2" key="2">
    <citation type="submission" date="2020-09" db="EMBL/GenBank/DDBJ databases">
        <authorList>
            <person name="Sun Q."/>
            <person name="Ohkuma M."/>
        </authorList>
    </citation>
    <scope>NUCLEOTIDE SEQUENCE</scope>
    <source>
        <strain evidence="2">JCM 4518</strain>
    </source>
</reference>
<organism evidence="2 3">
    <name type="scientific">Streptomyces termitum</name>
    <dbReference type="NCBI Taxonomy" id="67368"/>
    <lineage>
        <taxon>Bacteria</taxon>
        <taxon>Bacillati</taxon>
        <taxon>Actinomycetota</taxon>
        <taxon>Actinomycetes</taxon>
        <taxon>Kitasatosporales</taxon>
        <taxon>Streptomycetaceae</taxon>
        <taxon>Streptomyces</taxon>
    </lineage>
</organism>
<feature type="compositionally biased region" description="Basic and acidic residues" evidence="1">
    <location>
        <begin position="1"/>
        <end position="11"/>
    </location>
</feature>
<proteinExistence type="predicted"/>